<sequence>ALADSCAGRCDDGFDPQHKCQCDTLCVYYQSCCSDYSTVCKAKVTRGDVFALPEDDYLDYNLPVDFGTVKGTEAAPTELPTSLLPAQPTLESSPDPEETLTGVPVDEVPTWSTTTDGFDEVDPVEEPEELCSRKPFDAFTDLKNGSLYAFRGKYFYELDETSVRPGYPKLISDVWGIEGPIDAAFTRINCQGKTYLFKFWRVDDGALDPGYPRTISEGFEGIPNSVDAAFALPAHSYHGNERVYFFKDKYYWSYDFAQQPTQADCEKSSPSTVFNHYAFMNRDSWEDVFQILFGGRMSKGWASPGGKGQW</sequence>
<evidence type="ECO:0000256" key="5">
    <source>
        <dbReference type="ARBA" id="ARBA00023157"/>
    </source>
</evidence>
<dbReference type="PROSITE" id="PS00524">
    <property type="entry name" value="SMB_1"/>
    <property type="match status" value="1"/>
</dbReference>
<dbReference type="AlphaFoldDB" id="A0A091U3L7"/>
<dbReference type="GO" id="GO:0005044">
    <property type="term" value="F:scavenger receptor activity"/>
    <property type="evidence" value="ECO:0007669"/>
    <property type="project" value="InterPro"/>
</dbReference>
<dbReference type="PRINTS" id="PR00022">
    <property type="entry name" value="SOMATOMEDINB"/>
</dbReference>
<dbReference type="Pfam" id="PF01033">
    <property type="entry name" value="Somatomedin_B"/>
    <property type="match status" value="1"/>
</dbReference>
<dbReference type="OrthoDB" id="9898692at2759"/>
<evidence type="ECO:0000256" key="4">
    <source>
        <dbReference type="ARBA" id="ARBA00022737"/>
    </source>
</evidence>
<dbReference type="Gene3D" id="4.10.410.20">
    <property type="match status" value="1"/>
</dbReference>
<keyword evidence="4" id="KW-0677">Repeat</keyword>
<evidence type="ECO:0000256" key="8">
    <source>
        <dbReference type="SAM" id="MobiDB-lite"/>
    </source>
</evidence>
<keyword evidence="5" id="KW-1015">Disulfide bond</keyword>
<dbReference type="SUPFAM" id="SSF90188">
    <property type="entry name" value="Somatomedin B domain"/>
    <property type="match status" value="1"/>
</dbReference>
<evidence type="ECO:0000256" key="6">
    <source>
        <dbReference type="ARBA" id="ARBA00023180"/>
    </source>
</evidence>
<dbReference type="SMART" id="SM00120">
    <property type="entry name" value="HX"/>
    <property type="match status" value="3"/>
</dbReference>
<dbReference type="SMART" id="SM00201">
    <property type="entry name" value="SO"/>
    <property type="match status" value="1"/>
</dbReference>
<keyword evidence="11" id="KW-1185">Reference proteome</keyword>
<feature type="domain" description="SMB" evidence="9">
    <location>
        <begin position="2"/>
        <end position="45"/>
    </location>
</feature>
<proteinExistence type="predicted"/>
<feature type="non-terminal residue" evidence="10">
    <location>
        <position position="1"/>
    </location>
</feature>
<dbReference type="InterPro" id="IPR000585">
    <property type="entry name" value="Hemopexin-like_dom"/>
</dbReference>
<dbReference type="Gene3D" id="2.110.10.10">
    <property type="entry name" value="Hemopexin-like domain"/>
    <property type="match status" value="1"/>
</dbReference>
<feature type="non-terminal residue" evidence="10">
    <location>
        <position position="310"/>
    </location>
</feature>
<dbReference type="PANTHER" id="PTHR22917:SF3">
    <property type="entry name" value="VITRONECTIN"/>
    <property type="match status" value="1"/>
</dbReference>
<dbReference type="GO" id="GO:0033627">
    <property type="term" value="P:cell adhesion mediated by integrin"/>
    <property type="evidence" value="ECO:0007669"/>
    <property type="project" value="TreeGrafter"/>
</dbReference>
<comment type="subcellular location">
    <subcellularLocation>
        <location evidence="1">Secreted</location>
    </subcellularLocation>
</comment>
<dbReference type="GO" id="GO:0030247">
    <property type="term" value="F:polysaccharide binding"/>
    <property type="evidence" value="ECO:0007669"/>
    <property type="project" value="InterPro"/>
</dbReference>
<gene>
    <name evidence="10" type="ORF">N337_04497</name>
</gene>
<dbReference type="GO" id="GO:0007160">
    <property type="term" value="P:cell-matrix adhesion"/>
    <property type="evidence" value="ECO:0007669"/>
    <property type="project" value="TreeGrafter"/>
</dbReference>
<dbReference type="GO" id="GO:0050840">
    <property type="term" value="F:extracellular matrix binding"/>
    <property type="evidence" value="ECO:0007669"/>
    <property type="project" value="TreeGrafter"/>
</dbReference>
<dbReference type="InterPro" id="IPR020436">
    <property type="entry name" value="SMB_chordata"/>
</dbReference>
<evidence type="ECO:0000256" key="2">
    <source>
        <dbReference type="ARBA" id="ARBA00022525"/>
    </source>
</evidence>
<keyword evidence="3" id="KW-0732">Signal</keyword>
<feature type="region of interest" description="Disordered" evidence="8">
    <location>
        <begin position="78"/>
        <end position="120"/>
    </location>
</feature>
<dbReference type="InterPro" id="IPR036375">
    <property type="entry name" value="Hemopexin-like_dom_sf"/>
</dbReference>
<dbReference type="GO" id="GO:0006955">
    <property type="term" value="P:immune response"/>
    <property type="evidence" value="ECO:0007669"/>
    <property type="project" value="InterPro"/>
</dbReference>
<evidence type="ECO:0000256" key="3">
    <source>
        <dbReference type="ARBA" id="ARBA00022729"/>
    </source>
</evidence>
<feature type="repeat" description="Hemopexin" evidence="7">
    <location>
        <begin position="133"/>
        <end position="178"/>
    </location>
</feature>
<evidence type="ECO:0000256" key="1">
    <source>
        <dbReference type="ARBA" id="ARBA00004613"/>
    </source>
</evidence>
<evidence type="ECO:0000313" key="11">
    <source>
        <dbReference type="Proteomes" id="UP000053700"/>
    </source>
</evidence>
<reference evidence="10 11" key="1">
    <citation type="submission" date="2014-04" db="EMBL/GenBank/DDBJ databases">
        <title>Genome evolution of avian class.</title>
        <authorList>
            <person name="Zhang G."/>
            <person name="Li C."/>
        </authorList>
    </citation>
    <scope>NUCLEOTIDE SEQUENCE [LARGE SCALE GENOMIC DNA]</scope>
    <source>
        <strain evidence="10">BGI_N337</strain>
    </source>
</reference>
<name>A0A091U3L7_PHORB</name>
<dbReference type="SUPFAM" id="SSF50923">
    <property type="entry name" value="Hemopexin-like domain"/>
    <property type="match status" value="1"/>
</dbReference>
<dbReference type="InterPro" id="IPR036024">
    <property type="entry name" value="Somatomedin_B-like_dom_sf"/>
</dbReference>
<dbReference type="GO" id="GO:0005615">
    <property type="term" value="C:extracellular space"/>
    <property type="evidence" value="ECO:0007669"/>
    <property type="project" value="TreeGrafter"/>
</dbReference>
<keyword evidence="2" id="KW-0964">Secreted</keyword>
<organism evidence="10 11">
    <name type="scientific">Phoenicopterus ruber ruber</name>
    <dbReference type="NCBI Taxonomy" id="9218"/>
    <lineage>
        <taxon>Eukaryota</taxon>
        <taxon>Metazoa</taxon>
        <taxon>Chordata</taxon>
        <taxon>Craniata</taxon>
        <taxon>Vertebrata</taxon>
        <taxon>Euteleostomi</taxon>
        <taxon>Archelosauria</taxon>
        <taxon>Archosauria</taxon>
        <taxon>Dinosauria</taxon>
        <taxon>Saurischia</taxon>
        <taxon>Theropoda</taxon>
        <taxon>Coelurosauria</taxon>
        <taxon>Aves</taxon>
        <taxon>Neognathae</taxon>
        <taxon>Neoaves</taxon>
        <taxon>Mirandornithes</taxon>
        <taxon>Phoenicopteriformes</taxon>
        <taxon>Phoenicopteridae</taxon>
        <taxon>Phoenicopterus</taxon>
    </lineage>
</organism>
<dbReference type="InterPro" id="IPR051298">
    <property type="entry name" value="Heme_transport/Cell_adhesion"/>
</dbReference>
<feature type="repeat" description="Hemopexin" evidence="7">
    <location>
        <begin position="223"/>
        <end position="280"/>
    </location>
</feature>
<protein>
    <submittedName>
        <fullName evidence="10">Vitronectin</fullName>
    </submittedName>
</protein>
<dbReference type="EMBL" id="KK416185">
    <property type="protein sequence ID" value="KFQ85344.1"/>
    <property type="molecule type" value="Genomic_DNA"/>
</dbReference>
<accession>A0A091U3L7</accession>
<dbReference type="PANTHER" id="PTHR22917">
    <property type="entry name" value="HEMOPEXIN DOMAIN-CONTAINING PROTEIN"/>
    <property type="match status" value="1"/>
</dbReference>
<dbReference type="Pfam" id="PF00045">
    <property type="entry name" value="Hemopexin"/>
    <property type="match status" value="2"/>
</dbReference>
<dbReference type="PROSITE" id="PS50958">
    <property type="entry name" value="SMB_2"/>
    <property type="match status" value="1"/>
</dbReference>
<dbReference type="CDD" id="cd00094">
    <property type="entry name" value="HX"/>
    <property type="match status" value="1"/>
</dbReference>
<dbReference type="InterPro" id="IPR001212">
    <property type="entry name" value="Somatomedin_B_dom"/>
</dbReference>
<evidence type="ECO:0000313" key="10">
    <source>
        <dbReference type="EMBL" id="KFQ85344.1"/>
    </source>
</evidence>
<evidence type="ECO:0000259" key="9">
    <source>
        <dbReference type="PROSITE" id="PS50958"/>
    </source>
</evidence>
<dbReference type="PROSITE" id="PS51642">
    <property type="entry name" value="HEMOPEXIN_2"/>
    <property type="match status" value="2"/>
</dbReference>
<evidence type="ECO:0000256" key="7">
    <source>
        <dbReference type="PROSITE-ProRule" id="PRU01011"/>
    </source>
</evidence>
<keyword evidence="6" id="KW-0325">Glycoprotein</keyword>
<dbReference type="Proteomes" id="UP000053700">
    <property type="component" value="Unassembled WGS sequence"/>
</dbReference>
<dbReference type="InterPro" id="IPR018487">
    <property type="entry name" value="Hemopexin-like_repeat"/>
</dbReference>
<dbReference type="GO" id="GO:0005178">
    <property type="term" value="F:integrin binding"/>
    <property type="evidence" value="ECO:0007669"/>
    <property type="project" value="TreeGrafter"/>
</dbReference>